<dbReference type="EMBL" id="CCYD01001884">
    <property type="protein sequence ID" value="CEG46023.1"/>
    <property type="molecule type" value="Genomic_DNA"/>
</dbReference>
<evidence type="ECO:0000313" key="1">
    <source>
        <dbReference type="EMBL" id="CEG46023.1"/>
    </source>
</evidence>
<evidence type="ECO:0000313" key="2">
    <source>
        <dbReference type="Proteomes" id="UP000054928"/>
    </source>
</evidence>
<proteinExistence type="predicted"/>
<protein>
    <submittedName>
        <fullName evidence="1">Uncharacterized protein</fullName>
    </submittedName>
</protein>
<dbReference type="Proteomes" id="UP000054928">
    <property type="component" value="Unassembled WGS sequence"/>
</dbReference>
<reference evidence="2" key="1">
    <citation type="submission" date="2014-09" db="EMBL/GenBank/DDBJ databases">
        <authorList>
            <person name="Sharma Rahul"/>
            <person name="Thines Marco"/>
        </authorList>
    </citation>
    <scope>NUCLEOTIDE SEQUENCE [LARGE SCALE GENOMIC DNA]</scope>
</reference>
<organism evidence="1 2">
    <name type="scientific">Plasmopara halstedii</name>
    <name type="common">Downy mildew of sunflower</name>
    <dbReference type="NCBI Taxonomy" id="4781"/>
    <lineage>
        <taxon>Eukaryota</taxon>
        <taxon>Sar</taxon>
        <taxon>Stramenopiles</taxon>
        <taxon>Oomycota</taxon>
        <taxon>Peronosporomycetes</taxon>
        <taxon>Peronosporales</taxon>
        <taxon>Peronosporaceae</taxon>
        <taxon>Plasmopara</taxon>
    </lineage>
</organism>
<dbReference type="STRING" id="4781.A0A0P1AUH6"/>
<dbReference type="OrthoDB" id="74353at2759"/>
<accession>A0A0P1AUH6</accession>
<dbReference type="GeneID" id="36397405"/>
<dbReference type="RefSeq" id="XP_024582392.1">
    <property type="nucleotide sequence ID" value="XM_024716833.1"/>
</dbReference>
<keyword evidence="2" id="KW-1185">Reference proteome</keyword>
<name>A0A0P1AUH6_PLAHL</name>
<sequence length="215" mass="21786">MSAALALENTPVSLCRDATYISSASRGAVCFGTGKSPIGTSCPLKGDVAIADCYEYLPSWNGSACVTPEDAKCANVNGVAWGCVLPSVGCGSSTPCPIFSLPDTSYSIPDTPSVKSTDFPCPGISIASTLSPISSPPYINTLTSTPCPALPVPHLATTILSDARAASMIALAEPSSFQPTAQHAEAITPASTPCTIPADSMPNVFPAATTSAVIN</sequence>
<dbReference type="AlphaFoldDB" id="A0A0P1AUH6"/>